<proteinExistence type="predicted"/>
<gene>
    <name evidence="1" type="ORF">ENE75_19265</name>
</gene>
<organism evidence="1 2">
    <name type="scientific">Rubrivivax albus</name>
    <dbReference type="NCBI Taxonomy" id="2499835"/>
    <lineage>
        <taxon>Bacteria</taxon>
        <taxon>Pseudomonadati</taxon>
        <taxon>Pseudomonadota</taxon>
        <taxon>Betaproteobacteria</taxon>
        <taxon>Burkholderiales</taxon>
        <taxon>Sphaerotilaceae</taxon>
        <taxon>Rubrivivax</taxon>
    </lineage>
</organism>
<dbReference type="Proteomes" id="UP000288178">
    <property type="component" value="Unassembled WGS sequence"/>
</dbReference>
<dbReference type="AlphaFoldDB" id="A0A437JSD8"/>
<dbReference type="EMBL" id="SACT01000007">
    <property type="protein sequence ID" value="RVT49779.1"/>
    <property type="molecule type" value="Genomic_DNA"/>
</dbReference>
<accession>A0A437JSD8</accession>
<protein>
    <submittedName>
        <fullName evidence="1">Uncharacterized protein</fullName>
    </submittedName>
</protein>
<dbReference type="RefSeq" id="WP_128199951.1">
    <property type="nucleotide sequence ID" value="NZ_SACT01000007.1"/>
</dbReference>
<reference evidence="1 2" key="1">
    <citation type="submission" date="2019-01" db="EMBL/GenBank/DDBJ databases">
        <authorList>
            <person name="Chen W.-M."/>
        </authorList>
    </citation>
    <scope>NUCLEOTIDE SEQUENCE [LARGE SCALE GENOMIC DNA]</scope>
    <source>
        <strain evidence="1 2">ICH-3</strain>
    </source>
</reference>
<comment type="caution">
    <text evidence="1">The sequence shown here is derived from an EMBL/GenBank/DDBJ whole genome shotgun (WGS) entry which is preliminary data.</text>
</comment>
<sequence>MSDAVKLVFVTVSGENVVRCTPDPAAVSGSNVLINFRLVTDGWVFPDSGAVVVSQPGSSFPYASWTLAPQSAALLDTVESKGDYSYTVTVMHQASGRRLSIDPTIRNQD</sequence>
<name>A0A437JSD8_9BURK</name>
<evidence type="ECO:0000313" key="1">
    <source>
        <dbReference type="EMBL" id="RVT49779.1"/>
    </source>
</evidence>
<dbReference type="OrthoDB" id="9906180at2"/>
<evidence type="ECO:0000313" key="2">
    <source>
        <dbReference type="Proteomes" id="UP000288178"/>
    </source>
</evidence>
<keyword evidence="2" id="KW-1185">Reference proteome</keyword>